<name>H2E9N0_9VIRU</name>
<reference evidence="1" key="1">
    <citation type="submission" date="2011-10" db="EMBL/GenBank/DDBJ databases">
        <title>Provirophages and transpovirons: unique mobilome of giant viruses.</title>
        <authorList>
            <person name="Desnues C."/>
            <person name="LaScola B."/>
            <person name="Yutin N."/>
            <person name="Fournous G."/>
            <person name="Koonin E."/>
            <person name="Raoult D."/>
        </authorList>
    </citation>
    <scope>NUCLEOTIDE SEQUENCE</scope>
    <source>
        <strain evidence="1">Mv13-c7</strain>
    </source>
</reference>
<organism evidence="1">
    <name type="scientific">Megavirus courdo7</name>
    <dbReference type="NCBI Taxonomy" id="1128135"/>
    <lineage>
        <taxon>Viruses</taxon>
        <taxon>Varidnaviria</taxon>
        <taxon>Bamfordvirae</taxon>
        <taxon>Nucleocytoviricota</taxon>
        <taxon>Megaviricetes</taxon>
        <taxon>Imitervirales</taxon>
        <taxon>Mimiviridae</taxon>
        <taxon>Megamimivirinae</taxon>
        <taxon>Megavirus</taxon>
    </lineage>
</organism>
<accession>H2E9N0</accession>
<evidence type="ECO:0000313" key="1">
    <source>
        <dbReference type="EMBL" id="AEX61103.1"/>
    </source>
</evidence>
<proteinExistence type="predicted"/>
<protein>
    <submittedName>
        <fullName evidence="1">Uncharacterized protein</fullName>
    </submittedName>
</protein>
<gene>
    <name evidence="1" type="ORF">c7_R37</name>
</gene>
<dbReference type="EMBL" id="JN885990">
    <property type="protein sequence ID" value="AEX61103.1"/>
    <property type="molecule type" value="Genomic_DNA"/>
</dbReference>
<sequence length="17" mass="2265">MYKMIINLYYYDNYDNK</sequence>